<accession>A0AAN7PRI3</accession>
<keyword evidence="9 11" id="KW-1133">Transmembrane helix</keyword>
<name>A0AAN7PRI3_9COLE</name>
<gene>
    <name evidence="13" type="ORF">RN001_014194</name>
</gene>
<reference evidence="14" key="1">
    <citation type="submission" date="2023-01" db="EMBL/GenBank/DDBJ databases">
        <title>Key to firefly adult light organ development and bioluminescence: homeobox transcription factors regulate luciferase expression and transportation to peroxisome.</title>
        <authorList>
            <person name="Fu X."/>
        </authorList>
    </citation>
    <scope>NUCLEOTIDE SEQUENCE [LARGE SCALE GENOMIC DNA]</scope>
</reference>
<feature type="transmembrane region" description="Helical" evidence="11">
    <location>
        <begin position="434"/>
        <end position="454"/>
    </location>
</feature>
<dbReference type="GO" id="GO:0004252">
    <property type="term" value="F:serine-type endopeptidase activity"/>
    <property type="evidence" value="ECO:0007669"/>
    <property type="project" value="InterPro"/>
</dbReference>
<comment type="similarity">
    <text evidence="3">Belongs to the peptidase S54 family.</text>
</comment>
<evidence type="ECO:0000313" key="14">
    <source>
        <dbReference type="Proteomes" id="UP001353858"/>
    </source>
</evidence>
<feature type="domain" description="Peptidase S54 rhomboid" evidence="12">
    <location>
        <begin position="310"/>
        <end position="455"/>
    </location>
</feature>
<feature type="transmembrane region" description="Helical" evidence="11">
    <location>
        <begin position="166"/>
        <end position="195"/>
    </location>
</feature>
<proteinExistence type="inferred from homology"/>
<dbReference type="AlphaFoldDB" id="A0AAN7PRI3"/>
<comment type="subcellular location">
    <subcellularLocation>
        <location evidence="2">Membrane</location>
        <topology evidence="2">Multi-pass membrane protein</topology>
    </subcellularLocation>
</comment>
<dbReference type="SUPFAM" id="SSF47473">
    <property type="entry name" value="EF-hand"/>
    <property type="match status" value="1"/>
</dbReference>
<dbReference type="GO" id="GO:0006508">
    <property type="term" value="P:proteolysis"/>
    <property type="evidence" value="ECO:0007669"/>
    <property type="project" value="UniProtKB-KW"/>
</dbReference>
<keyword evidence="5" id="KW-0645">Protease</keyword>
<dbReference type="InterPro" id="IPR051739">
    <property type="entry name" value="Rhomboid_IM_Serine_Proteases"/>
</dbReference>
<evidence type="ECO:0000256" key="6">
    <source>
        <dbReference type="ARBA" id="ARBA00022692"/>
    </source>
</evidence>
<organism evidence="13 14">
    <name type="scientific">Aquatica leii</name>
    <dbReference type="NCBI Taxonomy" id="1421715"/>
    <lineage>
        <taxon>Eukaryota</taxon>
        <taxon>Metazoa</taxon>
        <taxon>Ecdysozoa</taxon>
        <taxon>Arthropoda</taxon>
        <taxon>Hexapoda</taxon>
        <taxon>Insecta</taxon>
        <taxon>Pterygota</taxon>
        <taxon>Neoptera</taxon>
        <taxon>Endopterygota</taxon>
        <taxon>Coleoptera</taxon>
        <taxon>Polyphaga</taxon>
        <taxon>Elateriformia</taxon>
        <taxon>Elateroidea</taxon>
        <taxon>Lampyridae</taxon>
        <taxon>Luciolinae</taxon>
        <taxon>Aquatica</taxon>
    </lineage>
</organism>
<dbReference type="Gene3D" id="1.20.1540.10">
    <property type="entry name" value="Rhomboid-like"/>
    <property type="match status" value="1"/>
</dbReference>
<feature type="transmembrane region" description="Helical" evidence="11">
    <location>
        <begin position="266"/>
        <end position="284"/>
    </location>
</feature>
<evidence type="ECO:0000256" key="2">
    <source>
        <dbReference type="ARBA" id="ARBA00004141"/>
    </source>
</evidence>
<keyword evidence="10 11" id="KW-0472">Membrane</keyword>
<protein>
    <recommendedName>
        <fullName evidence="4">rhomboid protease</fullName>
        <ecNumber evidence="4">3.4.21.105</ecNumber>
    </recommendedName>
</protein>
<evidence type="ECO:0000256" key="7">
    <source>
        <dbReference type="ARBA" id="ARBA00022801"/>
    </source>
</evidence>
<feature type="transmembrane region" description="Helical" evidence="11">
    <location>
        <begin position="374"/>
        <end position="396"/>
    </location>
</feature>
<comment type="catalytic activity">
    <reaction evidence="1">
        <text>Cleaves type-1 transmembrane domains using a catalytic dyad composed of serine and histidine that are contributed by different transmembrane domains.</text>
        <dbReference type="EC" id="3.4.21.105"/>
    </reaction>
</comment>
<dbReference type="FunFam" id="1.20.1540.10:FF:000007">
    <property type="entry name" value="Rhomboid like 2"/>
    <property type="match status" value="1"/>
</dbReference>
<sequence length="512" mass="57784">MLSHSAWPHRMSPSTTRILGTTMSLAQSEESGIEPGHIATITGSLASIREPDDIDPVYDTDHTDLGSEPDENDLKRELLRDQWRQFFDQFDREGFGEIPWPELVTALGQPEFRQRVGTGKREVLLEKARTATTPAITFQDFVNVVKTFLLSLFGEEYNAKENNLELVFGALFLHLMEFVFLLAIFGFCGSCYFLFAKWMTGKRSRSFKCAVHHRDREVSSENDFHLLLVEPPLFRRMVRIIAEEFLTDERDRKYYADHYTCCPPPLFIIIITFVELSFFVYYSISTGEVNAAGPVPIDSIFIYRPDKRIEIWRFFLYMMLHAGWLHLGFNLIVQLIVGLPLEMVHGSGRVAIIYMAGVAAGSLGTSVFDTDVYLVGASGGVYALLAAHLANVLLNYNNMQWGILRLFCIFAIASCDVGYAIYSRYAAETMGPPVSYVAHLTGALAGLTIGLLVLKNFEQKLHEQLLWWIALGVYAACTIFAILFNIMNPTVDTIQNVGDGVNTQYIYNKFGV</sequence>
<evidence type="ECO:0000259" key="12">
    <source>
        <dbReference type="Pfam" id="PF01694"/>
    </source>
</evidence>
<feature type="transmembrane region" description="Helical" evidence="11">
    <location>
        <begin position="314"/>
        <end position="339"/>
    </location>
</feature>
<evidence type="ECO:0000256" key="5">
    <source>
        <dbReference type="ARBA" id="ARBA00022670"/>
    </source>
</evidence>
<evidence type="ECO:0000256" key="8">
    <source>
        <dbReference type="ARBA" id="ARBA00022825"/>
    </source>
</evidence>
<feature type="transmembrane region" description="Helical" evidence="11">
    <location>
        <begin position="403"/>
        <end position="422"/>
    </location>
</feature>
<comment type="caution">
    <text evidence="13">The sequence shown here is derived from an EMBL/GenBank/DDBJ whole genome shotgun (WGS) entry which is preliminary data.</text>
</comment>
<dbReference type="InterPro" id="IPR022764">
    <property type="entry name" value="Peptidase_S54_rhomboid_dom"/>
</dbReference>
<evidence type="ECO:0000256" key="1">
    <source>
        <dbReference type="ARBA" id="ARBA00000156"/>
    </source>
</evidence>
<dbReference type="InterPro" id="IPR011992">
    <property type="entry name" value="EF-hand-dom_pair"/>
</dbReference>
<evidence type="ECO:0000256" key="9">
    <source>
        <dbReference type="ARBA" id="ARBA00022989"/>
    </source>
</evidence>
<dbReference type="GO" id="GO:0016020">
    <property type="term" value="C:membrane"/>
    <property type="evidence" value="ECO:0007669"/>
    <property type="project" value="UniProtKB-SubCell"/>
</dbReference>
<dbReference type="PANTHER" id="PTHR45840">
    <property type="entry name" value="RHOMBOID-RELATED PROTEIN"/>
    <property type="match status" value="1"/>
</dbReference>
<evidence type="ECO:0000256" key="11">
    <source>
        <dbReference type="SAM" id="Phobius"/>
    </source>
</evidence>
<dbReference type="SUPFAM" id="SSF144091">
    <property type="entry name" value="Rhomboid-like"/>
    <property type="match status" value="1"/>
</dbReference>
<dbReference type="EC" id="3.4.21.105" evidence="4"/>
<dbReference type="Pfam" id="PF01694">
    <property type="entry name" value="Rhomboid"/>
    <property type="match status" value="1"/>
</dbReference>
<evidence type="ECO:0000256" key="10">
    <source>
        <dbReference type="ARBA" id="ARBA00023136"/>
    </source>
</evidence>
<feature type="transmembrane region" description="Helical" evidence="11">
    <location>
        <begin position="351"/>
        <end position="368"/>
    </location>
</feature>
<dbReference type="Proteomes" id="UP001353858">
    <property type="component" value="Unassembled WGS sequence"/>
</dbReference>
<feature type="transmembrane region" description="Helical" evidence="11">
    <location>
        <begin position="466"/>
        <end position="487"/>
    </location>
</feature>
<keyword evidence="8" id="KW-0720">Serine protease</keyword>
<keyword evidence="6 11" id="KW-0812">Transmembrane</keyword>
<dbReference type="EMBL" id="JARPUR010000006">
    <property type="protein sequence ID" value="KAK4874834.1"/>
    <property type="molecule type" value="Genomic_DNA"/>
</dbReference>
<evidence type="ECO:0000256" key="3">
    <source>
        <dbReference type="ARBA" id="ARBA00009045"/>
    </source>
</evidence>
<keyword evidence="7" id="KW-0378">Hydrolase</keyword>
<keyword evidence="14" id="KW-1185">Reference proteome</keyword>
<dbReference type="PANTHER" id="PTHR45840:SF2">
    <property type="entry name" value="PROTEIN RHOMBOID-RELATED"/>
    <property type="match status" value="1"/>
</dbReference>
<evidence type="ECO:0000256" key="4">
    <source>
        <dbReference type="ARBA" id="ARBA00013039"/>
    </source>
</evidence>
<dbReference type="InterPro" id="IPR035952">
    <property type="entry name" value="Rhomboid-like_sf"/>
</dbReference>
<evidence type="ECO:0000313" key="13">
    <source>
        <dbReference type="EMBL" id="KAK4874834.1"/>
    </source>
</evidence>